<dbReference type="AlphaFoldDB" id="A0A0S4FSA5"/>
<dbReference type="PROSITE" id="PS51192">
    <property type="entry name" value="HELICASE_ATP_BIND_1"/>
    <property type="match status" value="1"/>
</dbReference>
<dbReference type="Pfam" id="PF00176">
    <property type="entry name" value="SNF2-rel_dom"/>
    <property type="match status" value="1"/>
</dbReference>
<evidence type="ECO:0000256" key="2">
    <source>
        <dbReference type="ARBA" id="ARBA00022801"/>
    </source>
</evidence>
<gene>
    <name evidence="7" type="ORF">MB9_1150</name>
</gene>
<dbReference type="GO" id="GO:0005524">
    <property type="term" value="F:ATP binding"/>
    <property type="evidence" value="ECO:0007669"/>
    <property type="project" value="UniProtKB-KW"/>
</dbReference>
<dbReference type="InterPro" id="IPR001650">
    <property type="entry name" value="Helicase_C-like"/>
</dbReference>
<dbReference type="Gene3D" id="3.40.50.300">
    <property type="entry name" value="P-loop containing nucleotide triphosphate hydrolases"/>
    <property type="match status" value="1"/>
</dbReference>
<protein>
    <submittedName>
        <fullName evidence="7">Helicase domain-containing protein</fullName>
    </submittedName>
</protein>
<dbReference type="InterPro" id="IPR027417">
    <property type="entry name" value="P-loop_NTPase"/>
</dbReference>
<keyword evidence="3 7" id="KW-0347">Helicase</keyword>
<evidence type="ECO:0000256" key="4">
    <source>
        <dbReference type="ARBA" id="ARBA00022840"/>
    </source>
</evidence>
<keyword evidence="4" id="KW-0067">ATP-binding</keyword>
<keyword evidence="2" id="KW-0378">Hydrolase</keyword>
<evidence type="ECO:0000313" key="8">
    <source>
        <dbReference type="Proteomes" id="UP000062768"/>
    </source>
</evidence>
<dbReference type="GeneID" id="26739400"/>
<dbReference type="InterPro" id="IPR024975">
    <property type="entry name" value="NOV_C"/>
</dbReference>
<dbReference type="Gene3D" id="3.40.50.10810">
    <property type="entry name" value="Tandem AAA-ATPase domain"/>
    <property type="match status" value="1"/>
</dbReference>
<dbReference type="PROSITE" id="PS51194">
    <property type="entry name" value="HELICASE_CTER"/>
    <property type="match status" value="1"/>
</dbReference>
<dbReference type="PANTHER" id="PTHR10799">
    <property type="entry name" value="SNF2/RAD54 HELICASE FAMILY"/>
    <property type="match status" value="1"/>
</dbReference>
<dbReference type="RefSeq" id="WP_060537626.1">
    <property type="nucleotide sequence ID" value="NZ_LN734822.1"/>
</dbReference>
<evidence type="ECO:0000259" key="6">
    <source>
        <dbReference type="PROSITE" id="PS51194"/>
    </source>
</evidence>
<dbReference type="CDD" id="cd18011">
    <property type="entry name" value="DEXDc_RapA"/>
    <property type="match status" value="1"/>
</dbReference>
<dbReference type="InterPro" id="IPR038718">
    <property type="entry name" value="SNF2-like_sf"/>
</dbReference>
<reference evidence="7" key="1">
    <citation type="submission" date="2014-09" db="EMBL/GenBank/DDBJ databases">
        <authorList>
            <person name="Wibberg D."/>
        </authorList>
    </citation>
    <scope>NUCLEOTIDE SEQUENCE [LARGE SCALE GENOMIC DNA]</scope>
    <source>
        <strain evidence="7">Mb9</strain>
    </source>
</reference>
<dbReference type="GO" id="GO:0004386">
    <property type="term" value="F:helicase activity"/>
    <property type="evidence" value="ECO:0007669"/>
    <property type="project" value="UniProtKB-KW"/>
</dbReference>
<accession>A0A0S4FSA5</accession>
<keyword evidence="1" id="KW-0547">Nucleotide-binding</keyword>
<feature type="domain" description="Helicase C-terminal" evidence="6">
    <location>
        <begin position="474"/>
        <end position="626"/>
    </location>
</feature>
<dbReference type="PATRIC" id="fig|2162.10.peg.1202"/>
<dbReference type="InterPro" id="IPR057342">
    <property type="entry name" value="DEXDc_RapA"/>
</dbReference>
<dbReference type="InterPro" id="IPR014001">
    <property type="entry name" value="Helicase_ATP-bd"/>
</dbReference>
<dbReference type="Pfam" id="PF13020">
    <property type="entry name" value="NOV_C"/>
    <property type="match status" value="1"/>
</dbReference>
<name>A0A0S4FSA5_METFO</name>
<dbReference type="GO" id="GO:0140097">
    <property type="term" value="F:catalytic activity, acting on DNA"/>
    <property type="evidence" value="ECO:0007669"/>
    <property type="project" value="UniProtKB-ARBA"/>
</dbReference>
<dbReference type="SUPFAM" id="SSF52540">
    <property type="entry name" value="P-loop containing nucleoside triphosphate hydrolases"/>
    <property type="match status" value="2"/>
</dbReference>
<feature type="domain" description="Helicase ATP-binding" evidence="5">
    <location>
        <begin position="109"/>
        <end position="280"/>
    </location>
</feature>
<dbReference type="SMART" id="SM00490">
    <property type="entry name" value="HELICc"/>
    <property type="match status" value="1"/>
</dbReference>
<dbReference type="EMBL" id="LN734822">
    <property type="protein sequence ID" value="CEL24788.1"/>
    <property type="molecule type" value="Genomic_DNA"/>
</dbReference>
<dbReference type="SMART" id="SM00487">
    <property type="entry name" value="DEXDc"/>
    <property type="match status" value="1"/>
</dbReference>
<keyword evidence="8" id="KW-1185">Reference proteome</keyword>
<organism evidence="7 8">
    <name type="scientific">Methanobacterium formicicum</name>
    <dbReference type="NCBI Taxonomy" id="2162"/>
    <lineage>
        <taxon>Archaea</taxon>
        <taxon>Methanobacteriati</taxon>
        <taxon>Methanobacteriota</taxon>
        <taxon>Methanomada group</taxon>
        <taxon>Methanobacteria</taxon>
        <taxon>Methanobacteriales</taxon>
        <taxon>Methanobacteriaceae</taxon>
        <taxon>Methanobacterium</taxon>
    </lineage>
</organism>
<proteinExistence type="predicted"/>
<evidence type="ECO:0000256" key="1">
    <source>
        <dbReference type="ARBA" id="ARBA00022741"/>
    </source>
</evidence>
<dbReference type="Proteomes" id="UP000062768">
    <property type="component" value="Chromosome I"/>
</dbReference>
<evidence type="ECO:0000256" key="3">
    <source>
        <dbReference type="ARBA" id="ARBA00022806"/>
    </source>
</evidence>
<dbReference type="Pfam" id="PF00271">
    <property type="entry name" value="Helicase_C"/>
    <property type="match status" value="1"/>
</dbReference>
<dbReference type="GO" id="GO:0016787">
    <property type="term" value="F:hydrolase activity"/>
    <property type="evidence" value="ECO:0007669"/>
    <property type="project" value="UniProtKB-KW"/>
</dbReference>
<evidence type="ECO:0000313" key="7">
    <source>
        <dbReference type="EMBL" id="CEL24788.1"/>
    </source>
</evidence>
<evidence type="ECO:0000259" key="5">
    <source>
        <dbReference type="PROSITE" id="PS51192"/>
    </source>
</evidence>
<sequence>MIKEGAVLEGPLWPEPIEIIMVKEVGDRILIIASTINSNKTIRQLLTEEEIKEISHLELIQDFSAPASEVFLSLEAMRYRFASLFDPFLAMSSSKIDPLPFQLDAVYLHALKLPRMRFMIADDPGAGKTIMAGLIIKEMELRGLARRVLIVSPGHLKEQWKRELKEKFQSNFTIVDRGFMNTYRGENPWEVENQLITSIDFAKREDIRNSLWGVDWDLVIVDEAHKMAAYKYGKKTNKTTRYKLGEVLSKTSENLLFLTATPHKGDPENFRLLLDLLEPGFFAKTGMISEAKNSNDNPLFIRRIKEDLRNFDGKPIFKKRNTYSNKFQLSDTEMELYNELSKYIINQYNKALAQNNRRNFVFALLLLQRRMASSIYALLKSLKRKKFKYEEILRNPNLLNEGKPINYRDTDIESDLERWEDESELERWEKESEVETSTISVNLEELKDELRILDKLILMAESILDSGNETKLQELRKIMDKIGDEKVLIFSEAKDTVDYLIDKMRSWGYSVNYIHGEMNMDQRVEAERIFHDKTQIMIATEAAGEGINLQFCHMMINYDIPWNPNRLEQRMGRIHRYKQKNDVHIFNLVADNTREGLVLARVLDKLNVIKREIGSDKVYDVIGEIFPAKDLYKLVVDAVSGKLTQRELDETIDISVDEKIKQNNLLDEVLEQGLVTTIDYKSIDEISERTKELKLVPEYVEEFFKKAFIKAGGKFKSRKDESLVVNSIPLEIKKIADDIDFKKDYGKLARSYPRITFDKDAAFDNPDLEYVSFGHPLLESTLKWVDEKYATEMQRGGVFKDPSGTYNGVFWFFEGVVNDGKGEIAGKKLFAIYDGEEPQEVNPSLLWDFIPVDECEPLTVETDKNNAEAMVIESVEEYLSELKSERERQANVKRKYGLKSLDYLIGDLDAALTEYEIRKGEGENMDLAIRNAYEKKKNYLIASENLRKEIAQETSLAMSKPKLLGAIFVEGAEGSFDIDIGTEEGESDDHMRTDKDIELIGMEVSMEYETLEGRNPMDISAENLGFDVRSKDREGSTRYIEVKARKGEGSVALTKNEWIKARRFKDQYWLYVVANAVSKPSLYVIQNPANFLEATEKMDVRYLVFPKEWKRGEKVFEKDN</sequence>
<dbReference type="InterPro" id="IPR000330">
    <property type="entry name" value="SNF2_N"/>
</dbReference>
<dbReference type="CDD" id="cd18793">
    <property type="entry name" value="SF2_C_SNF"/>
    <property type="match status" value="1"/>
</dbReference>
<dbReference type="InterPro" id="IPR049730">
    <property type="entry name" value="SNF2/RAD54-like_C"/>
</dbReference>